<dbReference type="OrthoDB" id="197906at2759"/>
<evidence type="ECO:0000256" key="8">
    <source>
        <dbReference type="ARBA" id="ARBA00045673"/>
    </source>
</evidence>
<evidence type="ECO:0000256" key="9">
    <source>
        <dbReference type="SAM" id="MobiDB-lite"/>
    </source>
</evidence>
<evidence type="ECO:0000256" key="7">
    <source>
        <dbReference type="ARBA" id="ARBA00033769"/>
    </source>
</evidence>
<sequence length="286" mass="32329">MSGAQFSMSGEEYLARHHVITYLEDAVSQLLEHREENPRVNPAKFLSDYFTSVHRGNHTLFREYEYIKATPHNRTAFIRIFWKCFRQVGKSGDLLNAKEYQSLLCLLCPDFPLEVVQKTARIVLMDDAMDCLMSFTDFLFAFQLQFYYDEFLYTSSEIYTNIMSATRGSRDAVVVPTVSRAKGKTPQLSDGPDSVESAQFFEAVKMLCETFQFSHPPVDILRGILISAPRVSFYGFLMALAKHEDINSAVGILPPKGQILDDTDPDIQISSARTPRPVSAVPKPAS</sequence>
<gene>
    <name evidence="10" type="primary">C11orf49</name>
    <name evidence="10" type="ORF">BLAG_LOCUS15280</name>
</gene>
<dbReference type="GO" id="GO:0005874">
    <property type="term" value="C:microtubule"/>
    <property type="evidence" value="ECO:0007669"/>
    <property type="project" value="UniProtKB-KW"/>
</dbReference>
<evidence type="ECO:0000256" key="2">
    <source>
        <dbReference type="ARBA" id="ARBA00022490"/>
    </source>
</evidence>
<keyword evidence="4" id="KW-0493">Microtubule</keyword>
<keyword evidence="2" id="KW-0963">Cytoplasm</keyword>
<comment type="subcellular location">
    <subcellularLocation>
        <location evidence="1">Cytoplasm</location>
        <location evidence="1">Cytoskeleton</location>
        <location evidence="1">Microtubule organizing center</location>
        <location evidence="1">Centrosome</location>
        <location evidence="1">Centriolar satellite</location>
    </subcellularLocation>
</comment>
<dbReference type="AlphaFoldDB" id="A0A8J9ZNS4"/>
<proteinExistence type="inferred from homology"/>
<dbReference type="PANTHER" id="PTHR34252">
    <property type="entry name" value="UPF0705 PROTEIN C11ORF49"/>
    <property type="match status" value="1"/>
</dbReference>
<dbReference type="Proteomes" id="UP000838412">
    <property type="component" value="Chromosome 3"/>
</dbReference>
<keyword evidence="3" id="KW-0597">Phosphoprotein</keyword>
<feature type="region of interest" description="Disordered" evidence="9">
    <location>
        <begin position="262"/>
        <end position="286"/>
    </location>
</feature>
<dbReference type="EMBL" id="OV696688">
    <property type="protein sequence ID" value="CAH1257301.1"/>
    <property type="molecule type" value="Genomic_DNA"/>
</dbReference>
<evidence type="ECO:0000313" key="11">
    <source>
        <dbReference type="Proteomes" id="UP000838412"/>
    </source>
</evidence>
<dbReference type="GO" id="GO:0034451">
    <property type="term" value="C:centriolar satellite"/>
    <property type="evidence" value="ECO:0007669"/>
    <property type="project" value="UniProtKB-SubCell"/>
</dbReference>
<comment type="function">
    <text evidence="8">Regulator of the tubulin polyglutamylase complex (TPGC) that controls cytoskeletal organization, nuclear shape, and cilium disassembly by balancing microtubule and actin assembly. Regulates the assembly and stability of the TPGC and thereby modulates polyglutamylation of the microtubule, which antagonizes MAP4 binding.</text>
</comment>
<evidence type="ECO:0000256" key="5">
    <source>
        <dbReference type="ARBA" id="ARBA00023212"/>
    </source>
</evidence>
<reference evidence="10" key="1">
    <citation type="submission" date="2022-01" db="EMBL/GenBank/DDBJ databases">
        <authorList>
            <person name="Braso-Vives M."/>
        </authorList>
    </citation>
    <scope>NUCLEOTIDE SEQUENCE</scope>
</reference>
<keyword evidence="5" id="KW-0206">Cytoskeleton</keyword>
<dbReference type="Gene3D" id="1.20.890.10">
    <property type="entry name" value="cAMP-dependent protein kinase regulatory subunit, dimerization-anchoring domain"/>
    <property type="match status" value="1"/>
</dbReference>
<comment type="similarity">
    <text evidence="6">Belongs to the CSTPP1 family.</text>
</comment>
<organism evidence="10 11">
    <name type="scientific">Branchiostoma lanceolatum</name>
    <name type="common">Common lancelet</name>
    <name type="synonym">Amphioxus lanceolatum</name>
    <dbReference type="NCBI Taxonomy" id="7740"/>
    <lineage>
        <taxon>Eukaryota</taxon>
        <taxon>Metazoa</taxon>
        <taxon>Chordata</taxon>
        <taxon>Cephalochordata</taxon>
        <taxon>Leptocardii</taxon>
        <taxon>Amphioxiformes</taxon>
        <taxon>Branchiostomatidae</taxon>
        <taxon>Branchiostoma</taxon>
    </lineage>
</organism>
<protein>
    <recommendedName>
        <fullName evidence="7">Centriolar satellite-associated tubulin polyglutamylase complex regulator 1</fullName>
    </recommendedName>
</protein>
<dbReference type="CDD" id="cd22959">
    <property type="entry name" value="DD_C11orf49"/>
    <property type="match status" value="1"/>
</dbReference>
<accession>A0A8J9ZNS4</accession>
<evidence type="ECO:0000256" key="3">
    <source>
        <dbReference type="ARBA" id="ARBA00022553"/>
    </source>
</evidence>
<name>A0A8J9ZNS4_BRALA</name>
<dbReference type="InterPro" id="IPR038968">
    <property type="entry name" value="CSTPP1"/>
</dbReference>
<evidence type="ECO:0000256" key="6">
    <source>
        <dbReference type="ARBA" id="ARBA00033750"/>
    </source>
</evidence>
<evidence type="ECO:0000313" key="10">
    <source>
        <dbReference type="EMBL" id="CAH1257301.1"/>
    </source>
</evidence>
<dbReference type="PANTHER" id="PTHR34252:SF1">
    <property type="entry name" value="CENTRIOLAR SATELLITE-ASSOCIATED TUBULIN POLYGLUTAMYLASE COMPLEX REGULATOR 1"/>
    <property type="match status" value="1"/>
</dbReference>
<keyword evidence="11" id="KW-1185">Reference proteome</keyword>
<evidence type="ECO:0000256" key="1">
    <source>
        <dbReference type="ARBA" id="ARBA00004607"/>
    </source>
</evidence>
<evidence type="ECO:0000256" key="4">
    <source>
        <dbReference type="ARBA" id="ARBA00022701"/>
    </source>
</evidence>